<proteinExistence type="predicted"/>
<evidence type="ECO:0000256" key="2">
    <source>
        <dbReference type="SAM" id="SignalP"/>
    </source>
</evidence>
<evidence type="ECO:0000313" key="4">
    <source>
        <dbReference type="Proteomes" id="UP000030960"/>
    </source>
</evidence>
<evidence type="ECO:0000313" key="3">
    <source>
        <dbReference type="EMBL" id="KHQ55366.1"/>
    </source>
</evidence>
<protein>
    <submittedName>
        <fullName evidence="3">Uncharacterized protein</fullName>
    </submittedName>
</protein>
<comment type="caution">
    <text evidence="3">The sequence shown here is derived from an EMBL/GenBank/DDBJ whole genome shotgun (WGS) entry which is preliminary data.</text>
</comment>
<accession>A0A225QZK5</accession>
<dbReference type="AlphaFoldDB" id="A0A0B3SFA0"/>
<feature type="signal peptide" evidence="2">
    <location>
        <begin position="1"/>
        <end position="20"/>
    </location>
</feature>
<dbReference type="Proteomes" id="UP000030960">
    <property type="component" value="Unassembled WGS sequence"/>
</dbReference>
<feature type="compositionally biased region" description="Pro residues" evidence="1">
    <location>
        <begin position="69"/>
        <end position="79"/>
    </location>
</feature>
<dbReference type="RefSeq" id="WP_043136634.1">
    <property type="nucleotide sequence ID" value="NZ_JBHLXX010000003.1"/>
</dbReference>
<feature type="region of interest" description="Disordered" evidence="1">
    <location>
        <begin position="61"/>
        <end position="88"/>
    </location>
</feature>
<dbReference type="OrthoDB" id="7871291at2"/>
<feature type="chain" id="PRO_5043848048" evidence="2">
    <location>
        <begin position="21"/>
        <end position="107"/>
    </location>
</feature>
<reference evidence="3 4" key="1">
    <citation type="submission" date="2014-10" db="EMBL/GenBank/DDBJ databases">
        <title>Genome sequence of Ponticoccus sp. strain UMTAT08 isolated from clonal culture of toxic dinoflagellate Alexandrium tamiyavanichii.</title>
        <authorList>
            <person name="Gan H.Y."/>
            <person name="Muhd D.-D."/>
            <person name="Mohd Noor M.E."/>
            <person name="Yeong Y.S."/>
            <person name="Usup G."/>
        </authorList>
    </citation>
    <scope>NUCLEOTIDE SEQUENCE [LARGE SCALE GENOMIC DNA]</scope>
    <source>
        <strain evidence="3 4">UMTAT08</strain>
    </source>
</reference>
<keyword evidence="4" id="KW-1185">Reference proteome</keyword>
<evidence type="ECO:0000256" key="1">
    <source>
        <dbReference type="SAM" id="MobiDB-lite"/>
    </source>
</evidence>
<dbReference type="EMBL" id="JSUQ01000001">
    <property type="protein sequence ID" value="KHQ55366.1"/>
    <property type="molecule type" value="Genomic_DNA"/>
</dbReference>
<name>A0A0B3SFA0_9RHOB</name>
<accession>A0A0B3SFA0</accession>
<sequence length="107" mass="11177">MRLPLRLALLTLALPGPLAAQEPGECIGHDLKSPDQRIQLLAPTHTWTLYNLGPGQVVIHASSGQSLPGPAPSSEPQPSPFRGETGTSYALSLDGPGLTIVYICPGT</sequence>
<organism evidence="3 4">
    <name type="scientific">Mameliella alba</name>
    <dbReference type="NCBI Taxonomy" id="561184"/>
    <lineage>
        <taxon>Bacteria</taxon>
        <taxon>Pseudomonadati</taxon>
        <taxon>Pseudomonadota</taxon>
        <taxon>Alphaproteobacteria</taxon>
        <taxon>Rhodobacterales</taxon>
        <taxon>Roseobacteraceae</taxon>
        <taxon>Mameliella</taxon>
    </lineage>
</organism>
<gene>
    <name evidence="3" type="ORF">OA50_00402</name>
</gene>
<keyword evidence="2" id="KW-0732">Signal</keyword>